<gene>
    <name evidence="3" type="ORF">DXA27_03700</name>
    <name evidence="2" type="ORF">F3B44_23650</name>
</gene>
<name>A0A396EGD4_BACFG</name>
<accession>A0A396EGD4</accession>
<reference evidence="2 5" key="2">
    <citation type="journal article" date="2019" name="Nat. Med.">
        <title>A library of human gut bacterial isolates paired with longitudinal multiomics data enables mechanistic microbiome research.</title>
        <authorList>
            <person name="Poyet M."/>
            <person name="Groussin M."/>
            <person name="Gibbons S.M."/>
            <person name="Avila-Pacheco J."/>
            <person name="Jiang X."/>
            <person name="Kearney S.M."/>
            <person name="Perrotta A.R."/>
            <person name="Berdy B."/>
            <person name="Zhao S."/>
            <person name="Lieberman T.D."/>
            <person name="Swanson P.K."/>
            <person name="Smith M."/>
            <person name="Roesemann S."/>
            <person name="Alexander J.E."/>
            <person name="Rich S.A."/>
            <person name="Livny J."/>
            <person name="Vlamakis H."/>
            <person name="Clish C."/>
            <person name="Bullock K."/>
            <person name="Deik A."/>
            <person name="Scott J."/>
            <person name="Pierce K.A."/>
            <person name="Xavier R.J."/>
            <person name="Alm E.J."/>
        </authorList>
    </citation>
    <scope>NUCLEOTIDE SEQUENCE [LARGE SCALE GENOMIC DNA]</scope>
    <source>
        <strain evidence="2 5">BIOML-A106</strain>
    </source>
</reference>
<sequence length="65" mass="7528">MQVADPKAREWYVKEASEQMWSVRTLNRSIGTQYYGRHMACVREGLALPAPDIESNDPLEYIKAR</sequence>
<evidence type="ECO:0000313" key="2">
    <source>
        <dbReference type="EMBL" id="KAA4747023.1"/>
    </source>
</evidence>
<evidence type="ECO:0000313" key="5">
    <source>
        <dbReference type="Proteomes" id="UP000479773"/>
    </source>
</evidence>
<feature type="domain" description="YhcG N-terminal" evidence="1">
    <location>
        <begin position="1"/>
        <end position="37"/>
    </location>
</feature>
<proteinExistence type="predicted"/>
<reference evidence="3 4" key="1">
    <citation type="submission" date="2018-08" db="EMBL/GenBank/DDBJ databases">
        <title>A genome reference for cultivated species of the human gut microbiota.</title>
        <authorList>
            <person name="Zou Y."/>
            <person name="Xue W."/>
            <person name="Luo G."/>
        </authorList>
    </citation>
    <scope>NUCLEOTIDE SEQUENCE [LARGE SCALE GENOMIC DNA]</scope>
    <source>
        <strain evidence="3 4">OF01-1</strain>
    </source>
</reference>
<dbReference type="Proteomes" id="UP000284614">
    <property type="component" value="Unassembled WGS sequence"/>
</dbReference>
<evidence type="ECO:0000313" key="4">
    <source>
        <dbReference type="Proteomes" id="UP000284614"/>
    </source>
</evidence>
<organism evidence="2 5">
    <name type="scientific">Bacteroides fragilis</name>
    <dbReference type="NCBI Taxonomy" id="817"/>
    <lineage>
        <taxon>Bacteria</taxon>
        <taxon>Pseudomonadati</taxon>
        <taxon>Bacteroidota</taxon>
        <taxon>Bacteroidia</taxon>
        <taxon>Bacteroidales</taxon>
        <taxon>Bacteroidaceae</taxon>
        <taxon>Bacteroides</taxon>
    </lineage>
</organism>
<comment type="caution">
    <text evidence="2">The sequence shown here is derived from an EMBL/GenBank/DDBJ whole genome shotgun (WGS) entry which is preliminary data.</text>
</comment>
<evidence type="ECO:0000259" key="1">
    <source>
        <dbReference type="Pfam" id="PF17761"/>
    </source>
</evidence>
<dbReference type="InterPro" id="IPR041527">
    <property type="entry name" value="YhcG_N"/>
</dbReference>
<dbReference type="Pfam" id="PF17761">
    <property type="entry name" value="DUF1016_N"/>
    <property type="match status" value="1"/>
</dbReference>
<evidence type="ECO:0000313" key="3">
    <source>
        <dbReference type="EMBL" id="RGY71337.1"/>
    </source>
</evidence>
<dbReference type="Proteomes" id="UP000479773">
    <property type="component" value="Unassembled WGS sequence"/>
</dbReference>
<dbReference type="EMBL" id="VWEQ01000053">
    <property type="protein sequence ID" value="KAA4747023.1"/>
    <property type="molecule type" value="Genomic_DNA"/>
</dbReference>
<dbReference type="AlphaFoldDB" id="A0A396EGD4"/>
<protein>
    <submittedName>
        <fullName evidence="2">DUF1016 domain-containing protein</fullName>
    </submittedName>
    <submittedName>
        <fullName evidence="3">DUF1016 family protein</fullName>
    </submittedName>
</protein>
<dbReference type="EMBL" id="QSDG01000002">
    <property type="protein sequence ID" value="RGY71337.1"/>
    <property type="molecule type" value="Genomic_DNA"/>
</dbReference>